<protein>
    <submittedName>
        <fullName evidence="1">Putative secreted protein</fullName>
    </submittedName>
</protein>
<evidence type="ECO:0000313" key="1">
    <source>
        <dbReference type="EMBL" id="MBW60718.1"/>
    </source>
</evidence>
<name>A0A2M4C6X6_9DIPT</name>
<proteinExistence type="predicted"/>
<dbReference type="EMBL" id="GGFJ01011577">
    <property type="protein sequence ID" value="MBW60718.1"/>
    <property type="molecule type" value="Transcribed_RNA"/>
</dbReference>
<dbReference type="AlphaFoldDB" id="A0A2M4C6X6"/>
<reference evidence="1" key="1">
    <citation type="submission" date="2018-01" db="EMBL/GenBank/DDBJ databases">
        <title>An insight into the sialome of Amazonian anophelines.</title>
        <authorList>
            <person name="Ribeiro J.M."/>
            <person name="Scarpassa V."/>
            <person name="Calvo E."/>
        </authorList>
    </citation>
    <scope>NUCLEOTIDE SEQUENCE</scope>
    <source>
        <tissue evidence="1">Salivary glands</tissue>
    </source>
</reference>
<accession>A0A2M4C6X6</accession>
<sequence>MTVESTVWRASSSSSSSSFALLPSSVASSCGAVYAGGLCCAVLCRCFWGLGKRNHKTATHKSKPVSNVRLLLLFRFDFGPRARFIAPSRWIAGMWREVEVSALCWPCKVRVWSFVTQHNSPCPGPQKGSLGSRCNSMIQLWFESSWNYGSLWPVRRRSGASHCGTVLWRNRMQERWFVQF</sequence>
<organism evidence="1">
    <name type="scientific">Anopheles marajoara</name>
    <dbReference type="NCBI Taxonomy" id="58244"/>
    <lineage>
        <taxon>Eukaryota</taxon>
        <taxon>Metazoa</taxon>
        <taxon>Ecdysozoa</taxon>
        <taxon>Arthropoda</taxon>
        <taxon>Hexapoda</taxon>
        <taxon>Insecta</taxon>
        <taxon>Pterygota</taxon>
        <taxon>Neoptera</taxon>
        <taxon>Endopterygota</taxon>
        <taxon>Diptera</taxon>
        <taxon>Nematocera</taxon>
        <taxon>Culicoidea</taxon>
        <taxon>Culicidae</taxon>
        <taxon>Anophelinae</taxon>
        <taxon>Anopheles</taxon>
    </lineage>
</organism>